<evidence type="ECO:0000256" key="5">
    <source>
        <dbReference type="SAM" id="SignalP"/>
    </source>
</evidence>
<dbReference type="GO" id="GO:0016787">
    <property type="term" value="F:hydrolase activity"/>
    <property type="evidence" value="ECO:0007669"/>
    <property type="project" value="UniProtKB-KW"/>
</dbReference>
<dbReference type="PRINTS" id="PR01185">
    <property type="entry name" value="INTEGRINA"/>
</dbReference>
<evidence type="ECO:0000313" key="7">
    <source>
        <dbReference type="Proteomes" id="UP000176614"/>
    </source>
</evidence>
<organism evidence="6 7">
    <name type="scientific">candidate division WWE3 bacterium RIFOXYA2_FULL_46_9</name>
    <dbReference type="NCBI Taxonomy" id="1802636"/>
    <lineage>
        <taxon>Bacteria</taxon>
        <taxon>Katanobacteria</taxon>
    </lineage>
</organism>
<proteinExistence type="predicted"/>
<reference evidence="6 7" key="1">
    <citation type="journal article" date="2016" name="Nat. Commun.">
        <title>Thousands of microbial genomes shed light on interconnected biogeochemical processes in an aquifer system.</title>
        <authorList>
            <person name="Anantharaman K."/>
            <person name="Brown C.T."/>
            <person name="Hug L.A."/>
            <person name="Sharon I."/>
            <person name="Castelle C.J."/>
            <person name="Probst A.J."/>
            <person name="Thomas B.C."/>
            <person name="Singh A."/>
            <person name="Wilkins M.J."/>
            <person name="Karaoz U."/>
            <person name="Brodie E.L."/>
            <person name="Williams K.H."/>
            <person name="Hubbard S.S."/>
            <person name="Banfield J.F."/>
        </authorList>
    </citation>
    <scope>NUCLEOTIDE SEQUENCE [LARGE SCALE GENOMIC DNA]</scope>
</reference>
<dbReference type="GO" id="GO:0008305">
    <property type="term" value="C:integrin complex"/>
    <property type="evidence" value="ECO:0007669"/>
    <property type="project" value="InterPro"/>
</dbReference>
<dbReference type="AlphaFoldDB" id="A0A1F4W0L7"/>
<dbReference type="Gene3D" id="2.60.40.10">
    <property type="entry name" value="Immunoglobulins"/>
    <property type="match status" value="1"/>
</dbReference>
<dbReference type="EMBL" id="MEVT01000011">
    <property type="protein sequence ID" value="OGC62969.1"/>
    <property type="molecule type" value="Genomic_DNA"/>
</dbReference>
<evidence type="ECO:0000256" key="1">
    <source>
        <dbReference type="ARBA" id="ARBA00022729"/>
    </source>
</evidence>
<keyword evidence="2" id="KW-0677">Repeat</keyword>
<sequence length="1021" mass="110150">MKNLFLTFLISIFSVAFFFTCTNITWAAPSLTSVGTISSGRTYFGFPTEIGDVNGDGYDDIVASDYNFSTAGMVNIYYGGTSFNNTLDASILGEESSNYFGFAESAAISLKDITNDGKSELLAGAWGYSSSNGRFYAFNNKDFVPGLSANTAELQATGNGTDRYYFGMGIGAGDFDGDGDNDIVIAAPTSVANQGAIQLFQNNNGVIDFDNRWGFTTVTNVRLMGYMNGVKIGDFNGDGRDDILTGDNYSYAGYIGKDLDIFLSVGDGSLTEVNFSTAAAGDYFGRAGTFHTGDINNDGKDDFCAGAYLYNSYAGRITCWYGRETFLSSYAYNTADVFINGGAANDSFGRAVDIADVNNDGYPDLMVGAYQAYAPAGSTHGKAYVYKNTGTGSGIDTSSPWISEIKTSGNAYFGSDINSGDIDADGWKDIAVLQGNGASVLNMYEMSHGSPSITFISTTTGGNLVGTSSDSDASYTLAGVGWSTSNTLPGTWTACTANDSTFDESTEAFTCDLSAYANGTYSLYFRSYDQNSVYMSTQLYASDSITVDKNPPNVLSLSPASAGIISTATPTLTGTLNKTGDCRASTTDESYDNMSDNVDCTGDGTVSASCAIPALGLDGSKTLYISCQDDSGYKDSTATNEEIIYTLDTLAPSIIMDSLTTPTSDATTSFTGTANDVTSPIQTVEYQVDTTSGSWIACTAYDSTFDEASETVTCTISPALSDGIHTIYFRAQDDAGHYVVVSNYGEEQITIDTIAPTPDSTRQKIGTKDEPKQLKGIGTEVIKKNSKKFKLYFDLKDATSSIEHYIISQNRDFEDSSWKAFDGDASVEFKADGKKQLYIRFKDAAGNISDTFEQTIQIDTQPPELQVTKIGTFEPDFTEHKNYFYSENLVRIAGTVEKDADLRVYVNNGLIEDIQDINELGNWEVTHDFNFGKSEVRFEAEDDFKNITKLEFNLTIDSIAQTTQQALGTFTQMVEPSLQPEELEPAGDTVEIKTEVQGTATATPVKKTFWQNILGWFGIKY</sequence>
<comment type="caution">
    <text evidence="6">The sequence shown here is derived from an EMBL/GenBank/DDBJ whole genome shotgun (WGS) entry which is preliminary data.</text>
</comment>
<dbReference type="InterPro" id="IPR013517">
    <property type="entry name" value="FG-GAP"/>
</dbReference>
<dbReference type="InterPro" id="IPR013783">
    <property type="entry name" value="Ig-like_fold"/>
</dbReference>
<dbReference type="SUPFAM" id="SSF69318">
    <property type="entry name" value="Integrin alpha N-terminal domain"/>
    <property type="match status" value="2"/>
</dbReference>
<name>A0A1F4W0L7_UNCKA</name>
<dbReference type="PANTHER" id="PTHR23221">
    <property type="entry name" value="GLYCOSYLPHOSPHATIDYLINOSITOL PHOSPHOLIPASE D"/>
    <property type="match status" value="1"/>
</dbReference>
<dbReference type="InterPro" id="IPR013519">
    <property type="entry name" value="Int_alpha_beta-p"/>
</dbReference>
<dbReference type="PROSITE" id="PS51470">
    <property type="entry name" value="FG_GAP"/>
    <property type="match status" value="2"/>
</dbReference>
<evidence type="ECO:0000256" key="3">
    <source>
        <dbReference type="ARBA" id="ARBA00022801"/>
    </source>
</evidence>
<feature type="chain" id="PRO_5009515062" description="Bacterial Ig-like domain-containing protein" evidence="5">
    <location>
        <begin position="28"/>
        <end position="1021"/>
    </location>
</feature>
<evidence type="ECO:0000313" key="6">
    <source>
        <dbReference type="EMBL" id="OGC62969.1"/>
    </source>
</evidence>
<evidence type="ECO:0000256" key="2">
    <source>
        <dbReference type="ARBA" id="ARBA00022737"/>
    </source>
</evidence>
<keyword evidence="3" id="KW-0378">Hydrolase</keyword>
<dbReference type="Pfam" id="PF13517">
    <property type="entry name" value="FG-GAP_3"/>
    <property type="match status" value="2"/>
</dbReference>
<dbReference type="InterPro" id="IPR028994">
    <property type="entry name" value="Integrin_alpha_N"/>
</dbReference>
<keyword evidence="1 5" id="KW-0732">Signal</keyword>
<protein>
    <recommendedName>
        <fullName evidence="8">Bacterial Ig-like domain-containing protein</fullName>
    </recommendedName>
</protein>
<dbReference type="GO" id="GO:0007155">
    <property type="term" value="P:cell adhesion"/>
    <property type="evidence" value="ECO:0007669"/>
    <property type="project" value="InterPro"/>
</dbReference>
<dbReference type="SMART" id="SM00191">
    <property type="entry name" value="Int_alpha"/>
    <property type="match status" value="6"/>
</dbReference>
<accession>A0A1F4W0L7</accession>
<dbReference type="PANTHER" id="PTHR23221:SF7">
    <property type="entry name" value="PHOSPHATIDYLINOSITOL-GLYCAN-SPECIFIC PHOSPHOLIPASE D"/>
    <property type="match status" value="1"/>
</dbReference>
<feature type="signal peptide" evidence="5">
    <location>
        <begin position="1"/>
        <end position="27"/>
    </location>
</feature>
<gene>
    <name evidence="6" type="ORF">A2264_03765</name>
</gene>
<dbReference type="Proteomes" id="UP000176614">
    <property type="component" value="Unassembled WGS sequence"/>
</dbReference>
<dbReference type="Gene3D" id="2.130.10.130">
    <property type="entry name" value="Integrin alpha, N-terminal"/>
    <property type="match status" value="3"/>
</dbReference>
<evidence type="ECO:0008006" key="8">
    <source>
        <dbReference type="Google" id="ProtNLM"/>
    </source>
</evidence>
<evidence type="ECO:0000256" key="4">
    <source>
        <dbReference type="ARBA" id="ARBA00023180"/>
    </source>
</evidence>
<keyword evidence="4" id="KW-0325">Glycoprotein</keyword>
<dbReference type="InterPro" id="IPR000413">
    <property type="entry name" value="Integrin_alpha"/>
</dbReference>